<dbReference type="OrthoDB" id="3668964at2"/>
<protein>
    <submittedName>
        <fullName evidence="3">Dienelactone hydrolase family protein</fullName>
    </submittedName>
</protein>
<name>A0A1I1E527_9SPHI</name>
<feature type="chain" id="PRO_5011663860" evidence="1">
    <location>
        <begin position="22"/>
        <end position="390"/>
    </location>
</feature>
<dbReference type="AlphaFoldDB" id="A0A1I1E527"/>
<dbReference type="EMBL" id="FOLL01000001">
    <property type="protein sequence ID" value="SFB82271.1"/>
    <property type="molecule type" value="Genomic_DNA"/>
</dbReference>
<dbReference type="PANTHER" id="PTHR22946">
    <property type="entry name" value="DIENELACTONE HYDROLASE DOMAIN-CONTAINING PROTEIN-RELATED"/>
    <property type="match status" value="1"/>
</dbReference>
<evidence type="ECO:0000259" key="2">
    <source>
        <dbReference type="Pfam" id="PF00326"/>
    </source>
</evidence>
<keyword evidence="1" id="KW-0732">Signal</keyword>
<dbReference type="InterPro" id="IPR001375">
    <property type="entry name" value="Peptidase_S9_cat"/>
</dbReference>
<evidence type="ECO:0000313" key="3">
    <source>
        <dbReference type="EMBL" id="SFB82271.1"/>
    </source>
</evidence>
<dbReference type="GO" id="GO:0006508">
    <property type="term" value="P:proteolysis"/>
    <property type="evidence" value="ECO:0007669"/>
    <property type="project" value="InterPro"/>
</dbReference>
<feature type="domain" description="Peptidase S9 prolyl oligopeptidase catalytic" evidence="2">
    <location>
        <begin position="217"/>
        <end position="292"/>
    </location>
</feature>
<dbReference type="GO" id="GO:0008236">
    <property type="term" value="F:serine-type peptidase activity"/>
    <property type="evidence" value="ECO:0007669"/>
    <property type="project" value="InterPro"/>
</dbReference>
<dbReference type="SUPFAM" id="SSF53474">
    <property type="entry name" value="alpha/beta-Hydrolases"/>
    <property type="match status" value="1"/>
</dbReference>
<dbReference type="InterPro" id="IPR029058">
    <property type="entry name" value="AB_hydrolase_fold"/>
</dbReference>
<organism evidence="3 4">
    <name type="scientific">Parapedobacter composti</name>
    <dbReference type="NCBI Taxonomy" id="623281"/>
    <lineage>
        <taxon>Bacteria</taxon>
        <taxon>Pseudomonadati</taxon>
        <taxon>Bacteroidota</taxon>
        <taxon>Sphingobacteriia</taxon>
        <taxon>Sphingobacteriales</taxon>
        <taxon>Sphingobacteriaceae</taxon>
        <taxon>Parapedobacter</taxon>
    </lineage>
</organism>
<dbReference type="Gene3D" id="3.40.50.1820">
    <property type="entry name" value="alpha/beta hydrolase"/>
    <property type="match status" value="1"/>
</dbReference>
<evidence type="ECO:0000313" key="4">
    <source>
        <dbReference type="Proteomes" id="UP000199577"/>
    </source>
</evidence>
<keyword evidence="4" id="KW-1185">Reference proteome</keyword>
<dbReference type="Proteomes" id="UP000199577">
    <property type="component" value="Unassembled WGS sequence"/>
</dbReference>
<dbReference type="Pfam" id="PF00326">
    <property type="entry name" value="Peptidase_S9"/>
    <property type="match status" value="1"/>
</dbReference>
<dbReference type="InterPro" id="IPR050261">
    <property type="entry name" value="FrsA_esterase"/>
</dbReference>
<gene>
    <name evidence="3" type="ORF">SAMN05421747_101334</name>
</gene>
<sequence>MKITRFPKLLLFLCCLCISNAVTKKAWPKGNGPDSCLSIDIMPFFKPPDSLAERFGDFRSPLQFYSGAWVKDAADWKRRRTEILHRWSSLMGQWPPLLEGQHLRIDSSVQRTGYVQHQIRFKWMPNEWTDGYLLVPDDQTAQKRPAVLVVYYEPETAIGMSDKPQRDFARQLVKSGFVTLSIGTRAASQRREFSLYYPSIAHAEVQPLSMLAYAAANAWHVLANVSQVDSTRVGIMGHSFGGKWAMFASCLFDKFACAVWSDPGVVFDETKGSAVNYWEPWYLGYYPPPWRNVWRRHGNVENAQGLYPGLIAKGFNLHELHALMAPRPFLVSGGEADPVERWIPLNHTRKVNQLLGYEDRVAMTNRATHTPDEKSNRQAIAFFNRFLGQK</sequence>
<feature type="signal peptide" evidence="1">
    <location>
        <begin position="1"/>
        <end position="21"/>
    </location>
</feature>
<evidence type="ECO:0000256" key="1">
    <source>
        <dbReference type="SAM" id="SignalP"/>
    </source>
</evidence>
<reference evidence="3 4" key="1">
    <citation type="submission" date="2016-10" db="EMBL/GenBank/DDBJ databases">
        <authorList>
            <person name="de Groot N.N."/>
        </authorList>
    </citation>
    <scope>NUCLEOTIDE SEQUENCE [LARGE SCALE GENOMIC DNA]</scope>
    <source>
        <strain evidence="3 4">DSM 22900</strain>
    </source>
</reference>
<keyword evidence="3" id="KW-0378">Hydrolase</keyword>
<accession>A0A1I1E527</accession>
<dbReference type="STRING" id="623281.SAMN05421747_101334"/>
<proteinExistence type="predicted"/>